<feature type="compositionally biased region" description="Polar residues" evidence="1">
    <location>
        <begin position="56"/>
        <end position="87"/>
    </location>
</feature>
<dbReference type="VEuPathDB" id="FungiDB:M_BR32_EuGene_00042631"/>
<dbReference type="OMA" id="WGWNYTN"/>
<dbReference type="PANTHER" id="PTHR42028">
    <property type="entry name" value="CHROMOSOME 1, WHOLE GENOME SHOTGUN SEQUENCE"/>
    <property type="match status" value="1"/>
</dbReference>
<evidence type="ECO:0000256" key="1">
    <source>
        <dbReference type="SAM" id="MobiDB-lite"/>
    </source>
</evidence>
<feature type="region of interest" description="Disordered" evidence="1">
    <location>
        <begin position="38"/>
        <end position="95"/>
    </location>
</feature>
<organism evidence="5 6">
    <name type="scientific">Pyricularia oryzae</name>
    <name type="common">Rice blast fungus</name>
    <name type="synonym">Magnaporthe oryzae</name>
    <dbReference type="NCBI Taxonomy" id="318829"/>
    <lineage>
        <taxon>Eukaryota</taxon>
        <taxon>Fungi</taxon>
        <taxon>Dikarya</taxon>
        <taxon>Ascomycota</taxon>
        <taxon>Pezizomycotina</taxon>
        <taxon>Sordariomycetes</taxon>
        <taxon>Sordariomycetidae</taxon>
        <taxon>Magnaporthales</taxon>
        <taxon>Pyriculariaceae</taxon>
        <taxon>Pyricularia</taxon>
    </lineage>
</organism>
<feature type="chain" id="PRO_5043613276" description="DUF7137 domain-containing protein" evidence="3">
    <location>
        <begin position="24"/>
        <end position="260"/>
    </location>
</feature>
<keyword evidence="3" id="KW-0732">Signal</keyword>
<gene>
    <name evidence="5" type="ORF">PoMZ_08349</name>
</gene>
<proteinExistence type="predicted"/>
<feature type="transmembrane region" description="Helical" evidence="2">
    <location>
        <begin position="234"/>
        <end position="258"/>
    </location>
</feature>
<keyword evidence="2" id="KW-0472">Membrane</keyword>
<feature type="signal peptide" evidence="3">
    <location>
        <begin position="1"/>
        <end position="23"/>
    </location>
</feature>
<reference evidence="5 6" key="1">
    <citation type="journal article" date="2019" name="Mol. Biol. Evol.">
        <title>Blast fungal genomes show frequent chromosomal changes, gene gains and losses, and effector gene turnover.</title>
        <authorList>
            <person name="Gomez Luciano L.B."/>
            <person name="Jason Tsai I."/>
            <person name="Chuma I."/>
            <person name="Tosa Y."/>
            <person name="Chen Y.H."/>
            <person name="Li J.Y."/>
            <person name="Li M.Y."/>
            <person name="Jade Lu M.Y."/>
            <person name="Nakayashiki H."/>
            <person name="Li W.H."/>
        </authorList>
    </citation>
    <scope>NUCLEOTIDE SEQUENCE [LARGE SCALE GENOMIC DNA]</scope>
    <source>
        <strain evidence="5">MZ5-1-6</strain>
    </source>
</reference>
<keyword evidence="2" id="KW-0812">Transmembrane</keyword>
<evidence type="ECO:0000313" key="5">
    <source>
        <dbReference type="EMBL" id="QBZ61400.1"/>
    </source>
</evidence>
<dbReference type="AlphaFoldDB" id="A0A4P7NHI7"/>
<name>A0A4P7NHI7_PYROR</name>
<accession>A0A4P7NHI7</accession>
<dbReference type="Pfam" id="PF23585">
    <property type="entry name" value="DUF7137"/>
    <property type="match status" value="1"/>
</dbReference>
<dbReference type="InterPro" id="IPR055561">
    <property type="entry name" value="DUF7137"/>
</dbReference>
<feature type="domain" description="DUF7137" evidence="4">
    <location>
        <begin position="90"/>
        <end position="221"/>
    </location>
</feature>
<feature type="compositionally biased region" description="Low complexity" evidence="1">
    <location>
        <begin position="40"/>
        <end position="55"/>
    </location>
</feature>
<evidence type="ECO:0000259" key="4">
    <source>
        <dbReference type="Pfam" id="PF23585"/>
    </source>
</evidence>
<dbReference type="PANTHER" id="PTHR42028:SF1">
    <property type="entry name" value="YALI0E30657P"/>
    <property type="match status" value="1"/>
</dbReference>
<dbReference type="EMBL" id="CP034207">
    <property type="protein sequence ID" value="QBZ61400.1"/>
    <property type="molecule type" value="Genomic_DNA"/>
</dbReference>
<sequence length="260" mass="27318">MKLQISAIKTAAMLLSLSSVASAWPGWLPEAGAIVARQDSSPTPTATQTSSKSATGSETQNTGSITQTGKSTATGKPSGNSTRTQFDPQDPAGQVVMITPAPTAGTQLVKVGDWVTWGWNYTNLQAPPTAIDVLISCSQATRTWTLTQNMTYATKADFLWDSSNDGGQPFVVAEYTLLIHDSDGGIKASADPGYLAPFAGYKFGMYTMAAYTPLASGWRCVSCSGAMSGVDKGAWGFALMTSAITVMTFTWFVTGVGFTL</sequence>
<evidence type="ECO:0000256" key="2">
    <source>
        <dbReference type="SAM" id="Phobius"/>
    </source>
</evidence>
<keyword evidence="2" id="KW-1133">Transmembrane helix</keyword>
<evidence type="ECO:0000256" key="3">
    <source>
        <dbReference type="SAM" id="SignalP"/>
    </source>
</evidence>
<protein>
    <recommendedName>
        <fullName evidence="4">DUF7137 domain-containing protein</fullName>
    </recommendedName>
</protein>
<dbReference type="Proteomes" id="UP000294847">
    <property type="component" value="Chromosome 4"/>
</dbReference>
<evidence type="ECO:0000313" key="6">
    <source>
        <dbReference type="Proteomes" id="UP000294847"/>
    </source>
</evidence>